<keyword evidence="4" id="KW-0456">Lyase</keyword>
<protein>
    <submittedName>
        <fullName evidence="6">2-dehydro-3-deoxyphosphogluconate aldolase / (4S)-4-hydroxy-2-oxoglutarate aldolase</fullName>
    </submittedName>
</protein>
<gene>
    <name evidence="6" type="ORF">SAMN04488134_11629</name>
</gene>
<dbReference type="PANTHER" id="PTHR30246">
    <property type="entry name" value="2-KETO-3-DEOXY-6-PHOSPHOGLUCONATE ALDOLASE"/>
    <property type="match status" value="1"/>
</dbReference>
<dbReference type="InterPro" id="IPR013785">
    <property type="entry name" value="Aldolase_TIM"/>
</dbReference>
<evidence type="ECO:0000256" key="5">
    <source>
        <dbReference type="ARBA" id="ARBA00023277"/>
    </source>
</evidence>
<reference evidence="6 7" key="1">
    <citation type="submission" date="2016-10" db="EMBL/GenBank/DDBJ databases">
        <authorList>
            <person name="de Groot N.N."/>
        </authorList>
    </citation>
    <scope>NUCLEOTIDE SEQUENCE [LARGE SCALE GENOMIC DNA]</scope>
    <source>
        <strain evidence="6 7">CGMCC 1.10434</strain>
    </source>
</reference>
<sequence>MQRLSILTRLADAGVVAVIRGKSVEQAFKACQAIVEGDMKALEVTFTLAGAEQLIKQLKETYQDRPEIVIGAGTVLDATTARLAILAGAEYIVSPGFDKETAKLCNLYQIPYLPGCQTINDVQQALTYGVDIVKLFPGNLLGPDFVKAVKGPLPHVSVMPSGGVDLDNIGDWVTAGSIAVGIGGNLTKPADQGNYAEVTKLANAYQKAFWLAKRGGQHD</sequence>
<organism evidence="6 7">
    <name type="scientific">Amphibacillus marinus</name>
    <dbReference type="NCBI Taxonomy" id="872970"/>
    <lineage>
        <taxon>Bacteria</taxon>
        <taxon>Bacillati</taxon>
        <taxon>Bacillota</taxon>
        <taxon>Bacilli</taxon>
        <taxon>Bacillales</taxon>
        <taxon>Bacillaceae</taxon>
        <taxon>Amphibacillus</taxon>
    </lineage>
</organism>
<comment type="subunit">
    <text evidence="3">Homotrimer.</text>
</comment>
<dbReference type="NCBIfam" id="TIGR01182">
    <property type="entry name" value="eda"/>
    <property type="match status" value="1"/>
</dbReference>
<dbReference type="PANTHER" id="PTHR30246:SF1">
    <property type="entry name" value="2-DEHYDRO-3-DEOXY-6-PHOSPHOGALACTONATE ALDOLASE-RELATED"/>
    <property type="match status" value="1"/>
</dbReference>
<dbReference type="Gene3D" id="3.20.20.70">
    <property type="entry name" value="Aldolase class I"/>
    <property type="match status" value="1"/>
</dbReference>
<comment type="similarity">
    <text evidence="2">Belongs to the KHG/KDPG aldolase family.</text>
</comment>
<dbReference type="GO" id="GO:0016829">
    <property type="term" value="F:lyase activity"/>
    <property type="evidence" value="ECO:0007669"/>
    <property type="project" value="UniProtKB-KW"/>
</dbReference>
<dbReference type="STRING" id="872970.SAMN04488134_11629"/>
<name>A0A1H8TGJ2_9BACI</name>
<comment type="pathway">
    <text evidence="1">Carbohydrate acid metabolism.</text>
</comment>
<dbReference type="InterPro" id="IPR000887">
    <property type="entry name" value="Aldlse_KDPG_KHG"/>
</dbReference>
<dbReference type="OrthoDB" id="9802667at2"/>
<dbReference type="Proteomes" id="UP000199300">
    <property type="component" value="Unassembled WGS sequence"/>
</dbReference>
<keyword evidence="7" id="KW-1185">Reference proteome</keyword>
<evidence type="ECO:0000256" key="4">
    <source>
        <dbReference type="ARBA" id="ARBA00023239"/>
    </source>
</evidence>
<dbReference type="NCBIfam" id="NF005119">
    <property type="entry name" value="PRK06552.1"/>
    <property type="match status" value="1"/>
</dbReference>
<evidence type="ECO:0000256" key="2">
    <source>
        <dbReference type="ARBA" id="ARBA00006906"/>
    </source>
</evidence>
<dbReference type="SUPFAM" id="SSF51569">
    <property type="entry name" value="Aldolase"/>
    <property type="match status" value="1"/>
</dbReference>
<accession>A0A1H8TGJ2</accession>
<dbReference type="AlphaFoldDB" id="A0A1H8TGJ2"/>
<dbReference type="CDD" id="cd00452">
    <property type="entry name" value="KDPG_aldolase"/>
    <property type="match status" value="1"/>
</dbReference>
<dbReference type="EMBL" id="FODJ01000016">
    <property type="protein sequence ID" value="SEO89906.1"/>
    <property type="molecule type" value="Genomic_DNA"/>
</dbReference>
<dbReference type="RefSeq" id="WP_091500191.1">
    <property type="nucleotide sequence ID" value="NZ_FODJ01000016.1"/>
</dbReference>
<keyword evidence="5" id="KW-0119">Carbohydrate metabolism</keyword>
<evidence type="ECO:0000256" key="1">
    <source>
        <dbReference type="ARBA" id="ARBA00004761"/>
    </source>
</evidence>
<evidence type="ECO:0000313" key="6">
    <source>
        <dbReference type="EMBL" id="SEO89906.1"/>
    </source>
</evidence>
<evidence type="ECO:0000313" key="7">
    <source>
        <dbReference type="Proteomes" id="UP000199300"/>
    </source>
</evidence>
<proteinExistence type="inferred from homology"/>
<dbReference type="Pfam" id="PF01081">
    <property type="entry name" value="Aldolase"/>
    <property type="match status" value="1"/>
</dbReference>
<evidence type="ECO:0000256" key="3">
    <source>
        <dbReference type="ARBA" id="ARBA00011233"/>
    </source>
</evidence>